<evidence type="ECO:0000256" key="2">
    <source>
        <dbReference type="ARBA" id="ARBA00023326"/>
    </source>
</evidence>
<gene>
    <name evidence="5" type="ORF">GCM10010411_22790</name>
</gene>
<evidence type="ECO:0000313" key="6">
    <source>
        <dbReference type="Proteomes" id="UP001501509"/>
    </source>
</evidence>
<feature type="compositionally biased region" description="Pro residues" evidence="3">
    <location>
        <begin position="405"/>
        <end position="423"/>
    </location>
</feature>
<dbReference type="SMART" id="SM00060">
    <property type="entry name" value="FN3"/>
    <property type="match status" value="2"/>
</dbReference>
<keyword evidence="1" id="KW-0326">Glycosidase</keyword>
<keyword evidence="2" id="KW-0119">Carbohydrate metabolism</keyword>
<dbReference type="InterPro" id="IPR036116">
    <property type="entry name" value="FN3_sf"/>
</dbReference>
<evidence type="ECO:0000259" key="4">
    <source>
        <dbReference type="PROSITE" id="PS50853"/>
    </source>
</evidence>
<dbReference type="InterPro" id="IPR003961">
    <property type="entry name" value="FN3_dom"/>
</dbReference>
<evidence type="ECO:0000313" key="5">
    <source>
        <dbReference type="EMBL" id="GAA2589330.1"/>
    </source>
</evidence>
<dbReference type="CDD" id="cd00063">
    <property type="entry name" value="FN3"/>
    <property type="match status" value="1"/>
</dbReference>
<reference evidence="6" key="1">
    <citation type="journal article" date="2019" name="Int. J. Syst. Evol. Microbiol.">
        <title>The Global Catalogue of Microorganisms (GCM) 10K type strain sequencing project: providing services to taxonomists for standard genome sequencing and annotation.</title>
        <authorList>
            <consortium name="The Broad Institute Genomics Platform"/>
            <consortium name="The Broad Institute Genome Sequencing Center for Infectious Disease"/>
            <person name="Wu L."/>
            <person name="Ma J."/>
        </authorList>
    </citation>
    <scope>NUCLEOTIDE SEQUENCE [LARGE SCALE GENOMIC DNA]</scope>
    <source>
        <strain evidence="6">JCM 6833</strain>
    </source>
</reference>
<dbReference type="Proteomes" id="UP001501509">
    <property type="component" value="Unassembled WGS sequence"/>
</dbReference>
<dbReference type="Pfam" id="PF00041">
    <property type="entry name" value="fn3"/>
    <property type="match status" value="1"/>
</dbReference>
<proteinExistence type="predicted"/>
<dbReference type="InterPro" id="IPR013783">
    <property type="entry name" value="Ig-like_fold"/>
</dbReference>
<feature type="compositionally biased region" description="Basic and acidic residues" evidence="3">
    <location>
        <begin position="380"/>
        <end position="393"/>
    </location>
</feature>
<evidence type="ECO:0000256" key="1">
    <source>
        <dbReference type="ARBA" id="ARBA00023295"/>
    </source>
</evidence>
<evidence type="ECO:0000256" key="3">
    <source>
        <dbReference type="SAM" id="MobiDB-lite"/>
    </source>
</evidence>
<dbReference type="SUPFAM" id="SSF49265">
    <property type="entry name" value="Fibronectin type III"/>
    <property type="match status" value="1"/>
</dbReference>
<name>A0ABP6BV47_9ACTN</name>
<feature type="domain" description="Fibronectin type-III" evidence="4">
    <location>
        <begin position="517"/>
        <end position="608"/>
    </location>
</feature>
<dbReference type="PROSITE" id="PS50853">
    <property type="entry name" value="FN3"/>
    <property type="match status" value="1"/>
</dbReference>
<sequence>MRVAMRPAMGAAMRPAMRAAFGRDRVTGQVAIGLVGLLLVTAVVYGVGVASAKYRLADVGAWLSAKSKGVLVHVNGPAAKVDGKAALLPQTRNHRIKVVQDGTTVLLVDVDTGVVSRIDPSQLKVTQSRALGGLDLQLLAGAGRAYTVDPVKGAVQGIDPVSLTPLGPPVVLPPPLEEAGVDGRGTLWVPVPQTGQVTPFRDGKALPAVSVGKAGDRLSLVMAAGEPVVVNSTAATAMVIGGSGVRHDVRLPSTVRASNAEALAPARTEGTLVPLLVRSTGSLVLLDSATGRQRGVALKLPRHRYQAPQILGPRVYVPDETLGQLHVFNTATGSSERPVPVAGRDSTLEVFVKEGMLWAHDPGQASAVVVNGDGTASEFGKYDDEVAGGDKRKPLPAGGDGQSPPADPSPPPSPRPPDAPTPPTELTTRFEGGAMRIGFKPSRGGTPVAYVLKNVSRGLAVSPRVLAPNAGTFEFGVAGGDCDKEYGFRVAVRYRDARGRTAELVSDPGPPVRPCSAPLAPRDVTAEATSAGVKVSWEPGSPDRSARYQVSSRGPDGPSNASGVRGTSVTLRDLFTNGQYTFSVRASNGAGGADGPELNVRLEGPPQDYPIQHNDKSTAYVRAQADGTSGTVFTYQGNGETLTLLCQVKGADYAHPNKNPNFAGNLYNKVRTPQGDGYMIGYLAKTPNSAGSGWKEFLGLPLWRCA</sequence>
<protein>
    <recommendedName>
        <fullName evidence="4">Fibronectin type-III domain-containing protein</fullName>
    </recommendedName>
</protein>
<accession>A0ABP6BV47</accession>
<keyword evidence="6" id="KW-1185">Reference proteome</keyword>
<keyword evidence="1" id="KW-0378">Hydrolase</keyword>
<keyword evidence="2" id="KW-0624">Polysaccharide degradation</keyword>
<dbReference type="Gene3D" id="2.60.40.10">
    <property type="entry name" value="Immunoglobulins"/>
    <property type="match status" value="1"/>
</dbReference>
<feature type="region of interest" description="Disordered" evidence="3">
    <location>
        <begin position="525"/>
        <end position="567"/>
    </location>
</feature>
<feature type="region of interest" description="Disordered" evidence="3">
    <location>
        <begin position="379"/>
        <end position="430"/>
    </location>
</feature>
<organism evidence="5 6">
    <name type="scientific">Actinomadura fulvescens</name>
    <dbReference type="NCBI Taxonomy" id="46160"/>
    <lineage>
        <taxon>Bacteria</taxon>
        <taxon>Bacillati</taxon>
        <taxon>Actinomycetota</taxon>
        <taxon>Actinomycetes</taxon>
        <taxon>Streptosporangiales</taxon>
        <taxon>Thermomonosporaceae</taxon>
        <taxon>Actinomadura</taxon>
    </lineage>
</organism>
<dbReference type="EMBL" id="BAAATD010000002">
    <property type="protein sequence ID" value="GAA2589330.1"/>
    <property type="molecule type" value="Genomic_DNA"/>
</dbReference>
<comment type="caution">
    <text evidence="5">The sequence shown here is derived from an EMBL/GenBank/DDBJ whole genome shotgun (WGS) entry which is preliminary data.</text>
</comment>